<evidence type="ECO:0000313" key="1">
    <source>
        <dbReference type="EMBL" id="MBW4668427.1"/>
    </source>
</evidence>
<protein>
    <submittedName>
        <fullName evidence="1">Phage virion morphogenesis protein</fullName>
    </submittedName>
</protein>
<dbReference type="NCBIfam" id="TIGR01635">
    <property type="entry name" value="tail_comp_S"/>
    <property type="match status" value="1"/>
</dbReference>
<comment type="caution">
    <text evidence="1">The sequence shown here is derived from an EMBL/GenBank/DDBJ whole genome shotgun (WGS) entry which is preliminary data.</text>
</comment>
<accession>A0A951UT79</accession>
<evidence type="ECO:0000313" key="2">
    <source>
        <dbReference type="Proteomes" id="UP000729701"/>
    </source>
</evidence>
<dbReference type="InterPro" id="IPR006522">
    <property type="entry name" value="Phage_virion_morphogenesis"/>
</dbReference>
<dbReference type="Pfam" id="PF05069">
    <property type="entry name" value="Phage_tail_S"/>
    <property type="match status" value="1"/>
</dbReference>
<dbReference type="EMBL" id="JAHHGZ010000012">
    <property type="protein sequence ID" value="MBW4668427.1"/>
    <property type="molecule type" value="Genomic_DNA"/>
</dbReference>
<dbReference type="Proteomes" id="UP000729701">
    <property type="component" value="Unassembled WGS sequence"/>
</dbReference>
<dbReference type="AlphaFoldDB" id="A0A951UT79"/>
<name>A0A951UT79_9CYAN</name>
<organism evidence="1 2">
    <name type="scientific">Cyanomargarita calcarea GSE-NOS-MK-12-04C</name>
    <dbReference type="NCBI Taxonomy" id="2839659"/>
    <lineage>
        <taxon>Bacteria</taxon>
        <taxon>Bacillati</taxon>
        <taxon>Cyanobacteriota</taxon>
        <taxon>Cyanophyceae</taxon>
        <taxon>Nostocales</taxon>
        <taxon>Cyanomargaritaceae</taxon>
        <taxon>Cyanomargarita</taxon>
    </lineage>
</organism>
<reference evidence="1" key="1">
    <citation type="submission" date="2021-05" db="EMBL/GenBank/DDBJ databases">
        <authorList>
            <person name="Pietrasiak N."/>
            <person name="Ward R."/>
            <person name="Stajich J.E."/>
            <person name="Kurbessoian T."/>
        </authorList>
    </citation>
    <scope>NUCLEOTIDE SEQUENCE</scope>
    <source>
        <strain evidence="1">GSE-NOS-MK-12-04C</strain>
    </source>
</reference>
<gene>
    <name evidence="1" type="ORF">KME60_13615</name>
</gene>
<proteinExistence type="predicted"/>
<sequence>MTDIIITLNDLVARHGLQQIEERLHNLRPAFASMGEYMMRRAEDNFKGEHDPDGVAWAPLSAAYRKRKRGTRILTESGRLRASITYRADGTQVVAGCNPVYARAQQYGYQRRNLPARPFLGASEGDKQELGEILLDYLNL</sequence>
<reference evidence="1" key="2">
    <citation type="journal article" date="2022" name="Microbiol. Resour. Announc.">
        <title>Metagenome Sequencing to Explore Phylogenomics of Terrestrial Cyanobacteria.</title>
        <authorList>
            <person name="Ward R.D."/>
            <person name="Stajich J.E."/>
            <person name="Johansen J.R."/>
            <person name="Huntemann M."/>
            <person name="Clum A."/>
            <person name="Foster B."/>
            <person name="Foster B."/>
            <person name="Roux S."/>
            <person name="Palaniappan K."/>
            <person name="Varghese N."/>
            <person name="Mukherjee S."/>
            <person name="Reddy T.B.K."/>
            <person name="Daum C."/>
            <person name="Copeland A."/>
            <person name="Chen I.A."/>
            <person name="Ivanova N.N."/>
            <person name="Kyrpides N.C."/>
            <person name="Shapiro N."/>
            <person name="Eloe-Fadrosh E.A."/>
            <person name="Pietrasiak N."/>
        </authorList>
    </citation>
    <scope>NUCLEOTIDE SEQUENCE</scope>
    <source>
        <strain evidence="1">GSE-NOS-MK-12-04C</strain>
    </source>
</reference>